<gene>
    <name evidence="2" type="ORF">FHX53_002031</name>
</gene>
<dbReference type="PANTHER" id="PTHR43685:SF14">
    <property type="entry name" value="GLYCOSYLTRANSFERASE 2-LIKE DOMAIN-CONTAINING PROTEIN"/>
    <property type="match status" value="1"/>
</dbReference>
<dbReference type="GO" id="GO:0016740">
    <property type="term" value="F:transferase activity"/>
    <property type="evidence" value="ECO:0007669"/>
    <property type="project" value="UniProtKB-KW"/>
</dbReference>
<dbReference type="CDD" id="cd00761">
    <property type="entry name" value="Glyco_tranf_GTA_type"/>
    <property type="match status" value="1"/>
</dbReference>
<dbReference type="Pfam" id="PF00535">
    <property type="entry name" value="Glycos_transf_2"/>
    <property type="match status" value="1"/>
</dbReference>
<dbReference type="InterPro" id="IPR029044">
    <property type="entry name" value="Nucleotide-diphossugar_trans"/>
</dbReference>
<dbReference type="InterPro" id="IPR001173">
    <property type="entry name" value="Glyco_trans_2-like"/>
</dbReference>
<comment type="caution">
    <text evidence="2">The sequence shown here is derived from an EMBL/GenBank/DDBJ whole genome shotgun (WGS) entry which is preliminary data.</text>
</comment>
<feature type="domain" description="Glycosyltransferase 2-like" evidence="1">
    <location>
        <begin position="13"/>
        <end position="166"/>
    </location>
</feature>
<keyword evidence="2" id="KW-0808">Transferase</keyword>
<accession>A0A839EAC5</accession>
<evidence type="ECO:0000313" key="2">
    <source>
        <dbReference type="EMBL" id="MBA8848427.1"/>
    </source>
</evidence>
<organism evidence="2 3">
    <name type="scientific">Microcella alkalica</name>
    <dbReference type="NCBI Taxonomy" id="355930"/>
    <lineage>
        <taxon>Bacteria</taxon>
        <taxon>Bacillati</taxon>
        <taxon>Actinomycetota</taxon>
        <taxon>Actinomycetes</taxon>
        <taxon>Micrococcales</taxon>
        <taxon>Microbacteriaceae</taxon>
        <taxon>Microcella</taxon>
    </lineage>
</organism>
<evidence type="ECO:0000313" key="3">
    <source>
        <dbReference type="Proteomes" id="UP000585905"/>
    </source>
</evidence>
<keyword evidence="3" id="KW-1185">Reference proteome</keyword>
<dbReference type="Gene3D" id="3.90.550.10">
    <property type="entry name" value="Spore Coat Polysaccharide Biosynthesis Protein SpsA, Chain A"/>
    <property type="match status" value="1"/>
</dbReference>
<dbReference type="PANTHER" id="PTHR43685">
    <property type="entry name" value="GLYCOSYLTRANSFERASE"/>
    <property type="match status" value="1"/>
</dbReference>
<sequence length="257" mass="28586">MPEPAARAEPTVSVVIPVRDDAEYLERCLRALDEQSSPPLEVIVVDNGSSDASAAVARRYGARVVEQHEVGIPIASATGYDAARGDIIARLDSDSRPGPEWVATVQRLFAEHPEADALTGSGLLETDDGETQPVRSRLYLGPYFTLVRWALANRPVFGSAMALRRSTWERVGDDVCRHDPDVHDDMDLSVHLGPDAVVLFDDRLTLPVSARPLQHVPSMLRRGWRGMYTLARHWPREHPLGRHARRLRARRIAARSD</sequence>
<dbReference type="AlphaFoldDB" id="A0A839EAC5"/>
<proteinExistence type="predicted"/>
<evidence type="ECO:0000259" key="1">
    <source>
        <dbReference type="Pfam" id="PF00535"/>
    </source>
</evidence>
<dbReference type="SUPFAM" id="SSF53448">
    <property type="entry name" value="Nucleotide-diphospho-sugar transferases"/>
    <property type="match status" value="1"/>
</dbReference>
<protein>
    <submittedName>
        <fullName evidence="2">Glycosyltransferase involved in cell wall biosynthesis</fullName>
    </submittedName>
</protein>
<dbReference type="RefSeq" id="WP_182491222.1">
    <property type="nucleotide sequence ID" value="NZ_BAAAOV010000018.1"/>
</dbReference>
<reference evidence="2 3" key="1">
    <citation type="submission" date="2020-07" db="EMBL/GenBank/DDBJ databases">
        <title>Sequencing the genomes of 1000 actinobacteria strains.</title>
        <authorList>
            <person name="Klenk H.-P."/>
        </authorList>
    </citation>
    <scope>NUCLEOTIDE SEQUENCE [LARGE SCALE GENOMIC DNA]</scope>
    <source>
        <strain evidence="2 3">DSM 19663</strain>
    </source>
</reference>
<dbReference type="EMBL" id="JACGWX010000005">
    <property type="protein sequence ID" value="MBA8848427.1"/>
    <property type="molecule type" value="Genomic_DNA"/>
</dbReference>
<dbReference type="InterPro" id="IPR050834">
    <property type="entry name" value="Glycosyltransf_2"/>
</dbReference>
<name>A0A839EAC5_9MICO</name>
<dbReference type="Proteomes" id="UP000585905">
    <property type="component" value="Unassembled WGS sequence"/>
</dbReference>